<comment type="caution">
    <text evidence="3">The sequence shown here is derived from an EMBL/GenBank/DDBJ whole genome shotgun (WGS) entry which is preliminary data.</text>
</comment>
<dbReference type="PANTHER" id="PTHR43345:SF2">
    <property type="entry name" value="3-ISOPROPYLMALATE DEHYDRATASE SMALL SUBUNIT 1"/>
    <property type="match status" value="1"/>
</dbReference>
<evidence type="ECO:0000256" key="1">
    <source>
        <dbReference type="ARBA" id="ARBA00023239"/>
    </source>
</evidence>
<evidence type="ECO:0000256" key="2">
    <source>
        <dbReference type="SAM" id="MobiDB-lite"/>
    </source>
</evidence>
<dbReference type="InterPro" id="IPR050075">
    <property type="entry name" value="LeuD"/>
</dbReference>
<feature type="region of interest" description="Disordered" evidence="2">
    <location>
        <begin position="1"/>
        <end position="21"/>
    </location>
</feature>
<name>A0ABW8ZEB3_9BURK</name>
<feature type="compositionally biased region" description="Low complexity" evidence="2">
    <location>
        <begin position="1"/>
        <end position="19"/>
    </location>
</feature>
<evidence type="ECO:0000313" key="4">
    <source>
        <dbReference type="Proteomes" id="UP001629214"/>
    </source>
</evidence>
<proteinExistence type="predicted"/>
<sequence>MTAEVTGATGKATGKTSSGRAWKFSSDISSDQLISARHVFEFDPRMLRHHLLAEVRPEFAQQAQPGDVIVAGRNFAHGSNHSHPFLAMKALGVGLLVRSLSRGPFRLAIFMGVPVLMVTTEVLDAIDDGHQLDIDFSRGEIHNVTTGKQMQVEPLSPFLQDIVNAGGGLEFVKTTLAT</sequence>
<dbReference type="NCBIfam" id="TIGR02087">
    <property type="entry name" value="LEUD_arch"/>
    <property type="match status" value="1"/>
</dbReference>
<organism evidence="3 4">
    <name type="scientific">Herbaspirillum rhizosphaerae</name>
    <dbReference type="NCBI Taxonomy" id="346179"/>
    <lineage>
        <taxon>Bacteria</taxon>
        <taxon>Pseudomonadati</taxon>
        <taxon>Pseudomonadota</taxon>
        <taxon>Betaproteobacteria</taxon>
        <taxon>Burkholderiales</taxon>
        <taxon>Oxalobacteraceae</taxon>
        <taxon>Herbaspirillum</taxon>
    </lineage>
</organism>
<gene>
    <name evidence="3" type="ORF">PQR63_22195</name>
</gene>
<dbReference type="RefSeq" id="WP_408170263.1">
    <property type="nucleotide sequence ID" value="NZ_JAQQFR010000019.1"/>
</dbReference>
<keyword evidence="1" id="KW-0456">Lyase</keyword>
<dbReference type="SUPFAM" id="SSF52016">
    <property type="entry name" value="LeuD/IlvD-like"/>
    <property type="match status" value="1"/>
</dbReference>
<evidence type="ECO:0000313" key="3">
    <source>
        <dbReference type="EMBL" id="MFL9881125.1"/>
    </source>
</evidence>
<dbReference type="PANTHER" id="PTHR43345">
    <property type="entry name" value="3-ISOPROPYLMALATE DEHYDRATASE SMALL SUBUNIT 2-RELATED-RELATED"/>
    <property type="match status" value="1"/>
</dbReference>
<dbReference type="Gene3D" id="3.20.19.10">
    <property type="entry name" value="Aconitase, domain 4"/>
    <property type="match status" value="1"/>
</dbReference>
<accession>A0ABW8ZEB3</accession>
<dbReference type="InterPro" id="IPR015928">
    <property type="entry name" value="Aconitase/3IPM_dehydase_swvl"/>
</dbReference>
<keyword evidence="4" id="KW-1185">Reference proteome</keyword>
<dbReference type="InterPro" id="IPR011827">
    <property type="entry name" value="LeuD_type2/HacB/DmdB"/>
</dbReference>
<dbReference type="EMBL" id="JAQQFR010000019">
    <property type="protein sequence ID" value="MFL9881125.1"/>
    <property type="molecule type" value="Genomic_DNA"/>
</dbReference>
<dbReference type="Proteomes" id="UP001629214">
    <property type="component" value="Unassembled WGS sequence"/>
</dbReference>
<reference evidence="3 4" key="1">
    <citation type="journal article" date="2024" name="Chem. Sci.">
        <title>Discovery of megapolipeptins by genome mining of a Burkholderiales bacteria collection.</title>
        <authorList>
            <person name="Paulo B.S."/>
            <person name="Recchia M.J.J."/>
            <person name="Lee S."/>
            <person name="Fergusson C.H."/>
            <person name="Romanowski S.B."/>
            <person name="Hernandez A."/>
            <person name="Krull N."/>
            <person name="Liu D.Y."/>
            <person name="Cavanagh H."/>
            <person name="Bos A."/>
            <person name="Gray C.A."/>
            <person name="Murphy B.T."/>
            <person name="Linington R.G."/>
            <person name="Eustaquio A.S."/>
        </authorList>
    </citation>
    <scope>NUCLEOTIDE SEQUENCE [LARGE SCALE GENOMIC DNA]</scope>
    <source>
        <strain evidence="3 4">RL21-008-BIB-B</strain>
    </source>
</reference>
<protein>
    <submittedName>
        <fullName evidence="3">3-isopropylmalate dehydratase</fullName>
    </submittedName>
</protein>